<proteinExistence type="predicted"/>
<dbReference type="InterPro" id="IPR045659">
    <property type="entry name" value="LptD_2"/>
</dbReference>
<evidence type="ECO:0000259" key="1">
    <source>
        <dbReference type="Pfam" id="PF19838"/>
    </source>
</evidence>
<gene>
    <name evidence="2" type="ORF">CferDRAFT_1877</name>
</gene>
<dbReference type="PANTHER" id="PTHR30189">
    <property type="entry name" value="LPS-ASSEMBLY PROTEIN"/>
    <property type="match status" value="1"/>
</dbReference>
<reference evidence="2 3" key="2">
    <citation type="submission" date="2006-07" db="EMBL/GenBank/DDBJ databases">
        <title>Sequencing of the draft genome and assembly of Chlorobium ferroxidans DSM 13031.</title>
        <authorList>
            <consortium name="US DOE Joint Genome Institute (JGI-PGF)"/>
            <person name="Copeland A."/>
            <person name="Lucas S."/>
            <person name="Lapidus A."/>
            <person name="Barry K."/>
            <person name="Glavina del Rio T."/>
            <person name="Dalin E."/>
            <person name="Tice H."/>
            <person name="Bruce D."/>
            <person name="Pitluck S."/>
            <person name="Richardson P."/>
        </authorList>
    </citation>
    <scope>NUCLEOTIDE SEQUENCE [LARGE SCALE GENOMIC DNA]</scope>
    <source>
        <strain evidence="2 3">DSM 13031</strain>
    </source>
</reference>
<evidence type="ECO:0000313" key="2">
    <source>
        <dbReference type="EMBL" id="EAT59870.1"/>
    </source>
</evidence>
<dbReference type="GO" id="GO:0009279">
    <property type="term" value="C:cell outer membrane"/>
    <property type="evidence" value="ECO:0007669"/>
    <property type="project" value="TreeGrafter"/>
</dbReference>
<dbReference type="PANTHER" id="PTHR30189:SF1">
    <property type="entry name" value="LPS-ASSEMBLY PROTEIN LPTD"/>
    <property type="match status" value="1"/>
</dbReference>
<feature type="domain" description="LPS-assembly protein LptD central" evidence="1">
    <location>
        <begin position="214"/>
        <end position="674"/>
    </location>
</feature>
<dbReference type="InterPro" id="IPR050218">
    <property type="entry name" value="LptD"/>
</dbReference>
<dbReference type="GO" id="GO:1990351">
    <property type="term" value="C:transporter complex"/>
    <property type="evidence" value="ECO:0007669"/>
    <property type="project" value="TreeGrafter"/>
</dbReference>
<dbReference type="OrthoDB" id="9802320at2"/>
<keyword evidence="3" id="KW-1185">Reference proteome</keyword>
<dbReference type="Pfam" id="PF19838">
    <property type="entry name" value="LptD_2"/>
    <property type="match status" value="1"/>
</dbReference>
<dbReference type="EMBL" id="AASE01000001">
    <property type="protein sequence ID" value="EAT59870.1"/>
    <property type="molecule type" value="Genomic_DNA"/>
</dbReference>
<protein>
    <recommendedName>
        <fullName evidence="1">LPS-assembly protein LptD central domain-containing protein</fullName>
    </recommendedName>
</protein>
<reference evidence="2 3" key="1">
    <citation type="submission" date="2006-07" db="EMBL/GenBank/DDBJ databases">
        <title>Annotation of the draft genome assembly of Chlorobium ferroxidans DSM 13031.</title>
        <authorList>
            <consortium name="US DOE Joint Genome Institute (JGI-ORNL)"/>
            <person name="Larimer F."/>
            <person name="Land M."/>
            <person name="Hauser L."/>
        </authorList>
    </citation>
    <scope>NUCLEOTIDE SEQUENCE [LARGE SCALE GENOMIC DNA]</scope>
    <source>
        <strain evidence="2 3">DSM 13031</strain>
    </source>
</reference>
<organism evidence="2 3">
    <name type="scientific">Chlorobium ferrooxidans DSM 13031</name>
    <dbReference type="NCBI Taxonomy" id="377431"/>
    <lineage>
        <taxon>Bacteria</taxon>
        <taxon>Pseudomonadati</taxon>
        <taxon>Chlorobiota</taxon>
        <taxon>Chlorobiia</taxon>
        <taxon>Chlorobiales</taxon>
        <taxon>Chlorobiaceae</taxon>
        <taxon>Chlorobium/Pelodictyon group</taxon>
        <taxon>Chlorobium</taxon>
    </lineage>
</organism>
<dbReference type="Proteomes" id="UP000004162">
    <property type="component" value="Unassembled WGS sequence"/>
</dbReference>
<accession>Q0YV26</accession>
<evidence type="ECO:0000313" key="3">
    <source>
        <dbReference type="Proteomes" id="UP000004162"/>
    </source>
</evidence>
<dbReference type="AlphaFoldDB" id="Q0YV26"/>
<sequence length="857" mass="95409">MALRIINRNISLQTISTVVAGFVSLLSPCRLHAAAPSLPEKAGSGIESTIFFSAKDSVIYNFDRRTIELRGKAAINHESRRLTAPGIVIDLNTEQLRASGVADSSKQLTDPAVFSDSKGSFNAETITYDFRRQRGETSNVTSSSSDLIFQGEHVSRLDSGELQISNGTYTTCDDEDPHYWISSSSLTIIPGKKVVARPLVLYVRPEIFSRRLPAVPILALPYMVFPLQEARSSGFLTPTPSRASDRGYFVSNLGYFWAIDEYMDLKIDGDLALNGSWRLGNRFRYTKQHDFSGGIAGEFKRNILNSDGSVHRDWNLSVLHNQLMDPSTRLDLNLDFQGGERIYELHSVNAETILTGQANARGSLGKTFNDESTIGALYFDRIKDLSTHKATETFGASFYRSRFYPFNSALSVSSAAALSGSATSQDGPSSSGYSASADVEMGYYREFSEGYKALFTQGISLLAREPVPGLDEDIYSAKRVLFPLRMQSTLFRYFNVNPSLTFTRFLSSAFSDRDFSTTVFSVDASTRLYGSVQTGLPGLKAVRHTFIPTLTYTWNPAFSGIGRDYYHRHLYDWTYGTLYNRFENRWYSGLPEGQSRVGISLNNLFHGKFTGSSGQAEADSFYDGHTVQLLALNVATSYNFAAESLKLEPLTLTAQSNALSPDFLLSAGGMYDFYSYDPLSGVRVNRFNRDEGRGLLRFVRGFLNMGFTLQGRRAAGASAPAAGTAIQMNPSSLLRDRILNNGEYSDIDYTLPWQFRLSLYLQSDRSNPLEPTTTSLVTASSTFSVSKTWQVSVNTGYDLRNREVIFPMLQLYRDLHCWQVGFQWVPSGSFRSYAIQIGLKTPQLRDLRLKHSGSTSL</sequence>
<dbReference type="RefSeq" id="WP_006365138.1">
    <property type="nucleotide sequence ID" value="NZ_AASE01000001.1"/>
</dbReference>
<comment type="caution">
    <text evidence="2">The sequence shown here is derived from an EMBL/GenBank/DDBJ whole genome shotgun (WGS) entry which is preliminary data.</text>
</comment>
<name>Q0YV26_9CHLB</name>